<gene>
    <name evidence="1" type="ORF">Mucpa_1741</name>
</gene>
<dbReference type="RefSeq" id="WP_008505782.1">
    <property type="nucleotide sequence ID" value="NZ_CM001403.1"/>
</dbReference>
<dbReference type="OrthoDB" id="826539at2"/>
<evidence type="ECO:0008006" key="3">
    <source>
        <dbReference type="Google" id="ProtNLM"/>
    </source>
</evidence>
<dbReference type="Pfam" id="PF13031">
    <property type="entry name" value="DUF3892"/>
    <property type="match status" value="1"/>
</dbReference>
<evidence type="ECO:0000313" key="1">
    <source>
        <dbReference type="EMBL" id="EHQ25895.1"/>
    </source>
</evidence>
<organism evidence="1 2">
    <name type="scientific">Mucilaginibacter paludis DSM 18603</name>
    <dbReference type="NCBI Taxonomy" id="714943"/>
    <lineage>
        <taxon>Bacteria</taxon>
        <taxon>Pseudomonadati</taxon>
        <taxon>Bacteroidota</taxon>
        <taxon>Sphingobacteriia</taxon>
        <taxon>Sphingobacteriales</taxon>
        <taxon>Sphingobacteriaceae</taxon>
        <taxon>Mucilaginibacter</taxon>
    </lineage>
</organism>
<dbReference type="EMBL" id="CM001403">
    <property type="protein sequence ID" value="EHQ25895.1"/>
    <property type="molecule type" value="Genomic_DNA"/>
</dbReference>
<evidence type="ECO:0000313" key="2">
    <source>
        <dbReference type="Proteomes" id="UP000002774"/>
    </source>
</evidence>
<reference evidence="1" key="1">
    <citation type="submission" date="2011-09" db="EMBL/GenBank/DDBJ databases">
        <title>The permanent draft genome of Mucilaginibacter paludis DSM 18603.</title>
        <authorList>
            <consortium name="US DOE Joint Genome Institute (JGI-PGF)"/>
            <person name="Lucas S."/>
            <person name="Han J."/>
            <person name="Lapidus A."/>
            <person name="Bruce D."/>
            <person name="Goodwin L."/>
            <person name="Pitluck S."/>
            <person name="Peters L."/>
            <person name="Kyrpides N."/>
            <person name="Mavromatis K."/>
            <person name="Ivanova N."/>
            <person name="Mikhailova N."/>
            <person name="Held B."/>
            <person name="Detter J.C."/>
            <person name="Tapia R."/>
            <person name="Han C."/>
            <person name="Land M."/>
            <person name="Hauser L."/>
            <person name="Markowitz V."/>
            <person name="Cheng J.-F."/>
            <person name="Hugenholtz P."/>
            <person name="Woyke T."/>
            <person name="Wu D."/>
            <person name="Tindall B."/>
            <person name="Brambilla E."/>
            <person name="Klenk H.-P."/>
            <person name="Eisen J.A."/>
        </authorList>
    </citation>
    <scope>NUCLEOTIDE SEQUENCE [LARGE SCALE GENOMIC DNA]</scope>
    <source>
        <strain evidence="1">DSM 18603</strain>
    </source>
</reference>
<proteinExistence type="predicted"/>
<dbReference type="InterPro" id="IPR024997">
    <property type="entry name" value="DUF3892"/>
</dbReference>
<dbReference type="eggNOG" id="ENOG503360K">
    <property type="taxonomic scope" value="Bacteria"/>
</dbReference>
<dbReference type="HOGENOM" id="CLU_159803_0_0_10"/>
<dbReference type="AlphaFoldDB" id="H1Y8H7"/>
<name>H1Y8H7_9SPHI</name>
<protein>
    <recommendedName>
        <fullName evidence="3">DUF3892 domain-containing protein</fullName>
    </recommendedName>
</protein>
<accession>H1Y8H7</accession>
<sequence length="95" mass="10816">MATKRQVSCINKRGSHYSAHERISHIGGINHDNTRWKLTEDQAIKDIENKQYEFYVLVNGRSSDVIVASYQGCKYLRTIADGYSPDNLLSLPECP</sequence>
<dbReference type="STRING" id="714943.Mucpa_1741"/>
<dbReference type="Proteomes" id="UP000002774">
    <property type="component" value="Chromosome"/>
</dbReference>
<keyword evidence="2" id="KW-1185">Reference proteome</keyword>